<name>A0ABQ3URT6_9CHLR</name>
<evidence type="ECO:0000313" key="1">
    <source>
        <dbReference type="EMBL" id="GHO55436.1"/>
    </source>
</evidence>
<protein>
    <submittedName>
        <fullName evidence="1">Uncharacterized protein</fullName>
    </submittedName>
</protein>
<organism evidence="1 2">
    <name type="scientific">Ktedonobacter robiniae</name>
    <dbReference type="NCBI Taxonomy" id="2778365"/>
    <lineage>
        <taxon>Bacteria</taxon>
        <taxon>Bacillati</taxon>
        <taxon>Chloroflexota</taxon>
        <taxon>Ktedonobacteria</taxon>
        <taxon>Ktedonobacterales</taxon>
        <taxon>Ktedonobacteraceae</taxon>
        <taxon>Ktedonobacter</taxon>
    </lineage>
</organism>
<gene>
    <name evidence="1" type="ORF">KSB_39110</name>
</gene>
<reference evidence="1 2" key="1">
    <citation type="journal article" date="2021" name="Int. J. Syst. Evol. Microbiol.">
        <title>Reticulibacter mediterranei gen. nov., sp. nov., within the new family Reticulibacteraceae fam. nov., and Ktedonospora formicarum gen. nov., sp. nov., Ktedonobacter robiniae sp. nov., Dictyobacter formicarum sp. nov. and Dictyobacter arantiisoli sp. nov., belonging to the class Ktedonobacteria.</title>
        <authorList>
            <person name="Yabe S."/>
            <person name="Zheng Y."/>
            <person name="Wang C.M."/>
            <person name="Sakai Y."/>
            <person name="Abe K."/>
            <person name="Yokota A."/>
            <person name="Donadio S."/>
            <person name="Cavaletti L."/>
            <person name="Monciardini P."/>
        </authorList>
    </citation>
    <scope>NUCLEOTIDE SEQUENCE [LARGE SCALE GENOMIC DNA]</scope>
    <source>
        <strain evidence="1 2">SOSP1-30</strain>
    </source>
</reference>
<keyword evidence="2" id="KW-1185">Reference proteome</keyword>
<proteinExistence type="predicted"/>
<comment type="caution">
    <text evidence="1">The sequence shown here is derived from an EMBL/GenBank/DDBJ whole genome shotgun (WGS) entry which is preliminary data.</text>
</comment>
<accession>A0ABQ3URT6</accession>
<dbReference type="Proteomes" id="UP000654345">
    <property type="component" value="Unassembled WGS sequence"/>
</dbReference>
<evidence type="ECO:0000313" key="2">
    <source>
        <dbReference type="Proteomes" id="UP000654345"/>
    </source>
</evidence>
<dbReference type="RefSeq" id="WP_201372025.1">
    <property type="nucleotide sequence ID" value="NZ_BNJG01000001.1"/>
</dbReference>
<sequence>MISEHIKAIADAVLYEGYLLYPYRHDALKNRLRWTIGVVYPRPYSEAQGNIEPWHMRTECLIQGSPTTHLTVLARFLHLLACTPDTPQSKASEQESWQEGLEREVLAPEIVLGDLLAQPQTVEISFEGMQQTDTSTSPGGTAVTRVQQPLQGRLYISATRVEPQLFKLRVEIENTTPGTEQISNRHDDILLHAFVSTHTILQVEHGSFISLLEYPDEMSQAVQGCQNVRTWPVLVGEQGAHDTMLSAPIILYDYPQIAPESPGTFFDGTEIDELLTLRILTLSDEEKEAMRHGSEQARQLLERVETLAPEQLMALHGTIREWQTSKPQLASKTYEQTFPGEDYPPPRAIRIANREVSAGDRVRLHPKLRADAFDLLLNGKVARVEGIQQDFENRLFLVVTLDDDPGREQWDERVLPGHRFFFAPEEVEPLVEGTL</sequence>
<dbReference type="EMBL" id="BNJG01000001">
    <property type="protein sequence ID" value="GHO55436.1"/>
    <property type="molecule type" value="Genomic_DNA"/>
</dbReference>